<feature type="region of interest" description="Disordered" evidence="1">
    <location>
        <begin position="49"/>
        <end position="81"/>
    </location>
</feature>
<name>A0ABM9U8I1_9HYPH</name>
<evidence type="ECO:0008006" key="4">
    <source>
        <dbReference type="Google" id="ProtNLM"/>
    </source>
</evidence>
<accession>A0ABM9U8I1</accession>
<proteinExistence type="predicted"/>
<dbReference type="InterPro" id="IPR011681">
    <property type="entry name" value="GcrA"/>
</dbReference>
<reference evidence="2 3" key="1">
    <citation type="submission" date="2015-08" db="EMBL/GenBank/DDBJ databases">
        <authorList>
            <person name="Varghese N."/>
        </authorList>
    </citation>
    <scope>NUCLEOTIDE SEQUENCE [LARGE SCALE GENOMIC DNA]</scope>
    <source>
        <strain evidence="2 3">DSM 18167</strain>
    </source>
</reference>
<keyword evidence="3" id="KW-1185">Reference proteome</keyword>
<gene>
    <name evidence="2" type="ORF">Ga0061061_111108</name>
</gene>
<protein>
    <recommendedName>
        <fullName evidence="4">GcrA cell cycle regulator</fullName>
    </recommendedName>
</protein>
<sequence>MAHLAKETRDAIVAAYGRESARTVGERYGLSRNAVIGLWHRHVPAELRGTAPRSHAEPRRAPRAARAAAARPEPRSLSEPAAAARIVDRRGSAPVALPPLPVPADEPAPEGGVGIAGLELRHCRYSVGTGPDGRLRFCGASRLRRPGVFSDGCSPYCAEHTRLSYAPAPVREKRKDGPRPQHVAWGWG</sequence>
<dbReference type="Pfam" id="PF07750">
    <property type="entry name" value="GcrA"/>
    <property type="match status" value="1"/>
</dbReference>
<evidence type="ECO:0000313" key="3">
    <source>
        <dbReference type="Proteomes" id="UP000182178"/>
    </source>
</evidence>
<evidence type="ECO:0000313" key="2">
    <source>
        <dbReference type="EMBL" id="CUA90193.1"/>
    </source>
</evidence>
<dbReference type="Proteomes" id="UP000182178">
    <property type="component" value="Unassembled WGS sequence"/>
</dbReference>
<comment type="caution">
    <text evidence="2">The sequence shown here is derived from an EMBL/GenBank/DDBJ whole genome shotgun (WGS) entry which is preliminary data.</text>
</comment>
<evidence type="ECO:0000256" key="1">
    <source>
        <dbReference type="SAM" id="MobiDB-lite"/>
    </source>
</evidence>
<dbReference type="EMBL" id="CYHC01000011">
    <property type="protein sequence ID" value="CUA90193.1"/>
    <property type="molecule type" value="Genomic_DNA"/>
</dbReference>
<organism evidence="2 3">
    <name type="scientific">Chelatococcus sambhunathii</name>
    <dbReference type="NCBI Taxonomy" id="363953"/>
    <lineage>
        <taxon>Bacteria</taxon>
        <taxon>Pseudomonadati</taxon>
        <taxon>Pseudomonadota</taxon>
        <taxon>Alphaproteobacteria</taxon>
        <taxon>Hyphomicrobiales</taxon>
        <taxon>Chelatococcaceae</taxon>
        <taxon>Chelatococcus</taxon>
    </lineage>
</organism>
<dbReference type="RefSeq" id="WP_055460619.1">
    <property type="nucleotide sequence ID" value="NZ_CYHC01000011.1"/>
</dbReference>